<feature type="transmembrane region" description="Helical" evidence="5">
    <location>
        <begin position="7"/>
        <end position="25"/>
    </location>
</feature>
<dbReference type="RefSeq" id="WP_065536625.1">
    <property type="nucleotide sequence ID" value="NZ_CP016534.2"/>
</dbReference>
<evidence type="ECO:0000256" key="3">
    <source>
        <dbReference type="ARBA" id="ARBA00022989"/>
    </source>
</evidence>
<feature type="transmembrane region" description="Helical" evidence="5">
    <location>
        <begin position="325"/>
        <end position="351"/>
    </location>
</feature>
<feature type="transmembrane region" description="Helical" evidence="5">
    <location>
        <begin position="117"/>
        <end position="135"/>
    </location>
</feature>
<feature type="transmembrane region" description="Helical" evidence="5">
    <location>
        <begin position="155"/>
        <end position="177"/>
    </location>
</feature>
<comment type="subcellular location">
    <subcellularLocation>
        <location evidence="1">Membrane</location>
        <topology evidence="1">Multi-pass membrane protein</topology>
    </subcellularLocation>
</comment>
<keyword evidence="8" id="KW-1185">Reference proteome</keyword>
<evidence type="ECO:0000313" key="7">
    <source>
        <dbReference type="EMBL" id="ANU10113.1"/>
    </source>
</evidence>
<dbReference type="Pfam" id="PF04932">
    <property type="entry name" value="Wzy_C"/>
    <property type="match status" value="1"/>
</dbReference>
<evidence type="ECO:0000256" key="2">
    <source>
        <dbReference type="ARBA" id="ARBA00022692"/>
    </source>
</evidence>
<keyword evidence="2 5" id="KW-0812">Transmembrane</keyword>
<feature type="transmembrane region" description="Helical" evidence="5">
    <location>
        <begin position="88"/>
        <end position="105"/>
    </location>
</feature>
<gene>
    <name evidence="7" type="ORF">BBH88_07250</name>
</gene>
<feature type="transmembrane region" description="Helical" evidence="5">
    <location>
        <begin position="234"/>
        <end position="254"/>
    </location>
</feature>
<dbReference type="InterPro" id="IPR007016">
    <property type="entry name" value="O-antigen_ligase-rel_domated"/>
</dbReference>
<feature type="transmembrane region" description="Helical" evidence="5">
    <location>
        <begin position="189"/>
        <end position="222"/>
    </location>
</feature>
<organism evidence="7 8">
    <name type="scientific">Planococcus antarcticus DSM 14505</name>
    <dbReference type="NCBI Taxonomy" id="1185653"/>
    <lineage>
        <taxon>Bacteria</taxon>
        <taxon>Bacillati</taxon>
        <taxon>Bacillota</taxon>
        <taxon>Bacilli</taxon>
        <taxon>Bacillales</taxon>
        <taxon>Caryophanaceae</taxon>
        <taxon>Planococcus</taxon>
    </lineage>
</organism>
<dbReference type="Proteomes" id="UP000092661">
    <property type="component" value="Chromosome"/>
</dbReference>
<evidence type="ECO:0000256" key="4">
    <source>
        <dbReference type="ARBA" id="ARBA00023136"/>
    </source>
</evidence>
<feature type="transmembrane region" description="Helical" evidence="5">
    <location>
        <begin position="363"/>
        <end position="383"/>
    </location>
</feature>
<dbReference type="EMBL" id="CP016534">
    <property type="protein sequence ID" value="ANU10113.1"/>
    <property type="molecule type" value="Genomic_DNA"/>
</dbReference>
<proteinExistence type="predicted"/>
<feature type="transmembrane region" description="Helical" evidence="5">
    <location>
        <begin position="31"/>
        <end position="46"/>
    </location>
</feature>
<keyword evidence="3 5" id="KW-1133">Transmembrane helix</keyword>
<keyword evidence="4 5" id="KW-0472">Membrane</keyword>
<evidence type="ECO:0000256" key="1">
    <source>
        <dbReference type="ARBA" id="ARBA00004141"/>
    </source>
</evidence>
<accession>A0ABM6D3Z8</accession>
<evidence type="ECO:0000256" key="5">
    <source>
        <dbReference type="SAM" id="Phobius"/>
    </source>
</evidence>
<protein>
    <recommendedName>
        <fullName evidence="6">O-antigen ligase-related domain-containing protein</fullName>
    </recommendedName>
</protein>
<evidence type="ECO:0000259" key="6">
    <source>
        <dbReference type="Pfam" id="PF04932"/>
    </source>
</evidence>
<dbReference type="PANTHER" id="PTHR37422">
    <property type="entry name" value="TEICHURONIC ACID BIOSYNTHESIS PROTEIN TUAE"/>
    <property type="match status" value="1"/>
</dbReference>
<dbReference type="PANTHER" id="PTHR37422:SF13">
    <property type="entry name" value="LIPOPOLYSACCHARIDE BIOSYNTHESIS PROTEIN PA4999-RELATED"/>
    <property type="match status" value="1"/>
</dbReference>
<name>A0ABM6D3Z8_9BACL</name>
<feature type="domain" description="O-antigen ligase-related" evidence="6">
    <location>
        <begin position="191"/>
        <end position="341"/>
    </location>
</feature>
<reference evidence="7" key="1">
    <citation type="submission" date="2016-10" db="EMBL/GenBank/DDBJ databases">
        <authorList>
            <person name="See-Too W.S."/>
        </authorList>
    </citation>
    <scope>NUCLEOTIDE SEQUENCE</scope>
    <source>
        <strain evidence="7">DSM 14505</strain>
    </source>
</reference>
<sequence>MKLKKILGLSLFFCTFYSLIIPGIYFTLSDLFFTILFTMLIIKNFSDNSILYNNNLKMSLFSLSLILGGYLVSGIFNTISIGDYTSMSIQYIFVFAILMYVMNNFKSDTLLKLSEMILLGISFITLFSSFLKFFLPSIYTNLINLGIFIGDARLGGFIGANGLSKTIVLCIPLLYVLYTNNVISRRKTFIYILIFIFGLIQASSFGGLISFVITAVILWLLNNIFIKKTFLTNIFLLIKNAVIGIFVVSFVLFINNFFKLELFNVFSERVLKTIFQENISEAGSFNIKFSLMETGLNFIQSSPIIGIGYGNFSKENVYEQNIHNLYISLWVEGGLLSFIGLLLFILYFLFISLKILMSSKNKYSISIGIGLFALTLAFSINIFTGTSGYVRHTMIPLILIGTIASRQLKKVKEENRNE</sequence>
<dbReference type="InterPro" id="IPR051533">
    <property type="entry name" value="WaaL-like"/>
</dbReference>
<feature type="transmembrane region" description="Helical" evidence="5">
    <location>
        <begin position="58"/>
        <end position="76"/>
    </location>
</feature>
<evidence type="ECO:0000313" key="8">
    <source>
        <dbReference type="Proteomes" id="UP000092661"/>
    </source>
</evidence>